<evidence type="ECO:0008006" key="3">
    <source>
        <dbReference type="Google" id="ProtNLM"/>
    </source>
</evidence>
<dbReference type="EMBL" id="CP113432">
    <property type="protein sequence ID" value="WAI49904.1"/>
    <property type="molecule type" value="Genomic_DNA"/>
</dbReference>
<evidence type="ECO:0000313" key="1">
    <source>
        <dbReference type="EMBL" id="WAI49904.1"/>
    </source>
</evidence>
<sequence>MSELILRREAGVARRCLLVSLFGIACLSLALCLLWKHGKNTSAIDGRYASSGQVVLGNGRVLDIAQTTMFHEGRFYSMIQQDANILEVSGQVGSDLTGRYQLQVEDNSISNLQADSGLDSELIFNLLYGRQRGARITLEPLSSCLYGVETRQVFCPKRLRNEH</sequence>
<protein>
    <recommendedName>
        <fullName evidence="3">FecR protein domain-containing protein</fullName>
    </recommendedName>
</protein>
<gene>
    <name evidence="1" type="ORF">OU419_01145</name>
</gene>
<name>A0ABY6ZYN8_9PSED</name>
<reference evidence="1" key="1">
    <citation type="submission" date="2022-11" db="EMBL/GenBank/DDBJ databases">
        <title>Pseudomonas triclosanedens sp. nov., a triclosan degrader isolated from activated sludge.</title>
        <authorList>
            <person name="Yin Y."/>
            <person name="Lu Z."/>
        </authorList>
    </citation>
    <scope>NUCLEOTIDE SEQUENCE</scope>
    <source>
        <strain evidence="1">ZM23</strain>
    </source>
</reference>
<dbReference type="Proteomes" id="UP001163624">
    <property type="component" value="Chromosome"/>
</dbReference>
<dbReference type="RefSeq" id="WP_254469895.1">
    <property type="nucleotide sequence ID" value="NZ_CP113432.1"/>
</dbReference>
<proteinExistence type="predicted"/>
<evidence type="ECO:0000313" key="2">
    <source>
        <dbReference type="Proteomes" id="UP001163624"/>
    </source>
</evidence>
<organism evidence="1 2">
    <name type="scientific">Pseudomonas triclosanedens</name>
    <dbReference type="NCBI Taxonomy" id="2961893"/>
    <lineage>
        <taxon>Bacteria</taxon>
        <taxon>Pseudomonadati</taxon>
        <taxon>Pseudomonadota</taxon>
        <taxon>Gammaproteobacteria</taxon>
        <taxon>Pseudomonadales</taxon>
        <taxon>Pseudomonadaceae</taxon>
        <taxon>Pseudomonas</taxon>
    </lineage>
</organism>
<keyword evidence="2" id="KW-1185">Reference proteome</keyword>
<dbReference type="PROSITE" id="PS51257">
    <property type="entry name" value="PROKAR_LIPOPROTEIN"/>
    <property type="match status" value="1"/>
</dbReference>
<accession>A0ABY6ZYN8</accession>